<evidence type="ECO:0000256" key="6">
    <source>
        <dbReference type="ARBA" id="ARBA00023004"/>
    </source>
</evidence>
<evidence type="ECO:0000256" key="1">
    <source>
        <dbReference type="ARBA" id="ARBA00001966"/>
    </source>
</evidence>
<evidence type="ECO:0000313" key="12">
    <source>
        <dbReference type="Proteomes" id="UP000030652"/>
    </source>
</evidence>
<dbReference type="Gene3D" id="3.40.50.2030">
    <property type="match status" value="2"/>
</dbReference>
<feature type="binding site" evidence="10">
    <location>
        <position position="47"/>
    </location>
    <ligand>
        <name>[4Fe-4S] cluster</name>
        <dbReference type="ChEBI" id="CHEBI:49883"/>
        <label>2</label>
    </ligand>
</feature>
<dbReference type="Pfam" id="PF03063">
    <property type="entry name" value="Prismane"/>
    <property type="match status" value="1"/>
</dbReference>
<dbReference type="InterPro" id="IPR010047">
    <property type="entry name" value="CODH"/>
</dbReference>
<evidence type="ECO:0000256" key="7">
    <source>
        <dbReference type="ARBA" id="ARBA00023014"/>
    </source>
</evidence>
<dbReference type="GO" id="GO:0051539">
    <property type="term" value="F:4 iron, 4 sulfur cluster binding"/>
    <property type="evidence" value="ECO:0007669"/>
    <property type="project" value="UniProtKB-UniRule"/>
</dbReference>
<keyword evidence="2 9" id="KW-0004">4Fe-4S</keyword>
<feature type="binding site" evidence="10">
    <location>
        <position position="50"/>
    </location>
    <ligand>
        <name>[4Fe-4S] cluster</name>
        <dbReference type="ChEBI" id="CHEBI:49883"/>
        <label>2</label>
    </ligand>
</feature>
<feature type="binding site" evidence="10">
    <location>
        <position position="46"/>
    </location>
    <ligand>
        <name>[4Fe-4S] cluster</name>
        <dbReference type="ChEBI" id="CHEBI:49883"/>
        <label>1</label>
        <note>ligand shared between dimeric partners</note>
    </ligand>
</feature>
<dbReference type="NCBIfam" id="TIGR01702">
    <property type="entry name" value="CO_DH_cata"/>
    <property type="match status" value="1"/>
</dbReference>
<comment type="caution">
    <text evidence="11">The sequence shown here is derived from an EMBL/GenBank/DDBJ whole genome shotgun (WGS) entry which is preliminary data.</text>
</comment>
<organism evidence="11 12">
    <name type="scientific">Candidatus Scalindua brodae</name>
    <dbReference type="NCBI Taxonomy" id="237368"/>
    <lineage>
        <taxon>Bacteria</taxon>
        <taxon>Pseudomonadati</taxon>
        <taxon>Planctomycetota</taxon>
        <taxon>Candidatus Brocadiia</taxon>
        <taxon>Candidatus Brocadiales</taxon>
        <taxon>Candidatus Scalinduaceae</taxon>
        <taxon>Candidatus Scalindua</taxon>
    </lineage>
</organism>
<dbReference type="eggNOG" id="COG1151">
    <property type="taxonomic scope" value="Bacteria"/>
</dbReference>
<dbReference type="PANTHER" id="PTHR30109:SF4">
    <property type="entry name" value="CARBON MONOXIDE DEHYDROGENASE"/>
    <property type="match status" value="1"/>
</dbReference>
<feature type="binding site" evidence="10">
    <location>
        <position position="38"/>
    </location>
    <ligand>
        <name>[4Fe-4S] cluster</name>
        <dbReference type="ChEBI" id="CHEBI:49883"/>
        <label>1</label>
        <note>ligand shared between dimeric partners</note>
    </ligand>
</feature>
<dbReference type="EMBL" id="JRYO01000081">
    <property type="protein sequence ID" value="KHE93028.1"/>
    <property type="molecule type" value="Genomic_DNA"/>
</dbReference>
<name>A0A0B0EPH0_9BACT</name>
<feature type="binding site" evidence="10">
    <location>
        <position position="296"/>
    </location>
    <ligand>
        <name>[Ni-4Fe-4S] cluster</name>
        <dbReference type="ChEBI" id="CHEBI:47739"/>
    </ligand>
</feature>
<dbReference type="AlphaFoldDB" id="A0A0B0EPH0"/>
<dbReference type="InterPro" id="IPR016099">
    <property type="entry name" value="Prismane-like_a/b-sand"/>
</dbReference>
<dbReference type="GO" id="GO:0042542">
    <property type="term" value="P:response to hydrogen peroxide"/>
    <property type="evidence" value="ECO:0007669"/>
    <property type="project" value="TreeGrafter"/>
</dbReference>
<reference evidence="11 12" key="1">
    <citation type="submission" date="2014-10" db="EMBL/GenBank/DDBJ databases">
        <title>Draft genome of anammox bacterium scalindua brodae, obtained using differential coverage binning of sequence data from two enrichment reactors.</title>
        <authorList>
            <person name="Speth D.R."/>
            <person name="Russ L."/>
            <person name="Kartal B."/>
            <person name="Op den Camp H.J."/>
            <person name="Dutilh B.E."/>
            <person name="Jetten M.S."/>
        </authorList>
    </citation>
    <scope>NUCLEOTIDE SEQUENCE [LARGE SCALE GENOMIC DNA]</scope>
    <source>
        <strain evidence="11">RU1</strain>
    </source>
</reference>
<evidence type="ECO:0000256" key="9">
    <source>
        <dbReference type="PIRNR" id="PIRNR005023"/>
    </source>
</evidence>
<dbReference type="Gene3D" id="1.20.1270.30">
    <property type="match status" value="1"/>
</dbReference>
<comment type="cofactor">
    <cofactor evidence="1">
        <name>[4Fe-4S] cluster</name>
        <dbReference type="ChEBI" id="CHEBI:49883"/>
    </cofactor>
</comment>
<dbReference type="Proteomes" id="UP000030652">
    <property type="component" value="Unassembled WGS sequence"/>
</dbReference>
<feature type="binding site" evidence="10">
    <location>
        <position position="478"/>
    </location>
    <ligand>
        <name>[Ni-4Fe-4S] cluster</name>
        <dbReference type="ChEBI" id="CHEBI:47739"/>
    </ligand>
</feature>
<protein>
    <recommendedName>
        <fullName evidence="9">Carbon monoxide dehydrogenase</fullName>
        <ecNumber evidence="9">1.2.7.4</ecNumber>
    </recommendedName>
</protein>
<keyword evidence="7 9" id="KW-0411">Iron-sulfur</keyword>
<dbReference type="SUPFAM" id="SSF56821">
    <property type="entry name" value="Prismane protein-like"/>
    <property type="match status" value="1"/>
</dbReference>
<feature type="binding site" evidence="10">
    <location>
        <position position="55"/>
    </location>
    <ligand>
        <name>[4Fe-4S] cluster</name>
        <dbReference type="ChEBI" id="CHEBI:49883"/>
        <label>2</label>
    </ligand>
</feature>
<evidence type="ECO:0000256" key="2">
    <source>
        <dbReference type="ARBA" id="ARBA00022485"/>
    </source>
</evidence>
<feature type="binding site" evidence="10">
    <location>
        <position position="260"/>
    </location>
    <ligand>
        <name>[Ni-4Fe-4S] cluster</name>
        <dbReference type="ChEBI" id="CHEBI:47739"/>
    </ligand>
</feature>
<dbReference type="PANTHER" id="PTHR30109">
    <property type="entry name" value="HYDROXYLAMINE REDUCTASE"/>
    <property type="match status" value="1"/>
</dbReference>
<evidence type="ECO:0000313" key="11">
    <source>
        <dbReference type="EMBL" id="KHE93028.1"/>
    </source>
</evidence>
<keyword evidence="5 9" id="KW-0560">Oxidoreductase</keyword>
<feature type="binding site" evidence="10">
    <location>
        <position position="447"/>
    </location>
    <ligand>
        <name>[Ni-4Fe-4S] cluster</name>
        <dbReference type="ChEBI" id="CHEBI:47739"/>
    </ligand>
</feature>
<dbReference type="InterPro" id="IPR016101">
    <property type="entry name" value="CO_DH_a-bundle"/>
</dbReference>
<feature type="binding site" evidence="10">
    <location>
        <position position="69"/>
    </location>
    <ligand>
        <name>[4Fe-4S] cluster</name>
        <dbReference type="ChEBI" id="CHEBI:49883"/>
        <label>2</label>
    </ligand>
</feature>
<feature type="binding site" evidence="10">
    <location>
        <position position="519"/>
    </location>
    <ligand>
        <name>[Ni-4Fe-4S] cluster</name>
        <dbReference type="ChEBI" id="CHEBI:47739"/>
    </ligand>
</feature>
<proteinExistence type="predicted"/>
<evidence type="ECO:0000256" key="10">
    <source>
        <dbReference type="PIRSR" id="PIRSR005023-1"/>
    </source>
</evidence>
<dbReference type="InterPro" id="IPR011254">
    <property type="entry name" value="Prismane-like_sf"/>
</dbReference>
<accession>A0A0B0EPH0</accession>
<gene>
    <name evidence="11" type="primary">acsA_1</name>
    <name evidence="11" type="synonym">cdh</name>
    <name evidence="11" type="ORF">SCABRO_01191</name>
</gene>
<dbReference type="GO" id="GO:0004601">
    <property type="term" value="F:peroxidase activity"/>
    <property type="evidence" value="ECO:0007669"/>
    <property type="project" value="TreeGrafter"/>
</dbReference>
<evidence type="ECO:0000256" key="8">
    <source>
        <dbReference type="ARBA" id="ARBA00048733"/>
    </source>
</evidence>
<dbReference type="InterPro" id="IPR004137">
    <property type="entry name" value="HCP/CODH"/>
</dbReference>
<evidence type="ECO:0000256" key="3">
    <source>
        <dbReference type="ARBA" id="ARBA00022596"/>
    </source>
</evidence>
<dbReference type="PATRIC" id="fig|237368.3.peg.1303"/>
<feature type="binding site" evidence="10">
    <location>
        <position position="334"/>
    </location>
    <ligand>
        <name>[Ni-4Fe-4S] cluster</name>
        <dbReference type="ChEBI" id="CHEBI:47739"/>
    </ligand>
</feature>
<keyword evidence="4 9" id="KW-0479">Metal-binding</keyword>
<evidence type="ECO:0000256" key="5">
    <source>
        <dbReference type="ARBA" id="ARBA00023002"/>
    </source>
</evidence>
<dbReference type="GO" id="GO:0006091">
    <property type="term" value="P:generation of precursor metabolites and energy"/>
    <property type="evidence" value="ECO:0007669"/>
    <property type="project" value="InterPro"/>
</dbReference>
<comment type="catalytic activity">
    <reaction evidence="8 9">
        <text>CO + 2 oxidized [2Fe-2S]-[ferredoxin] + H2O = 2 reduced [2Fe-2S]-[ferredoxin] + CO2 + 2 H(+)</text>
        <dbReference type="Rhea" id="RHEA:21040"/>
        <dbReference type="Rhea" id="RHEA-COMP:10000"/>
        <dbReference type="Rhea" id="RHEA-COMP:10001"/>
        <dbReference type="ChEBI" id="CHEBI:15377"/>
        <dbReference type="ChEBI" id="CHEBI:15378"/>
        <dbReference type="ChEBI" id="CHEBI:16526"/>
        <dbReference type="ChEBI" id="CHEBI:17245"/>
        <dbReference type="ChEBI" id="CHEBI:33737"/>
        <dbReference type="ChEBI" id="CHEBI:33738"/>
        <dbReference type="EC" id="1.2.7.4"/>
    </reaction>
</comment>
<keyword evidence="6 9" id="KW-0408">Iron</keyword>
<dbReference type="PIRSF" id="PIRSF005023">
    <property type="entry name" value="CODH"/>
    <property type="match status" value="1"/>
</dbReference>
<dbReference type="GO" id="GO:0043885">
    <property type="term" value="F:anaerobic carbon-monoxide dehydrogenase activity"/>
    <property type="evidence" value="ECO:0007669"/>
    <property type="project" value="UniProtKB-UniRule"/>
</dbReference>
<evidence type="ECO:0000256" key="4">
    <source>
        <dbReference type="ARBA" id="ARBA00022723"/>
    </source>
</evidence>
<dbReference type="GO" id="GO:0050418">
    <property type="term" value="F:hydroxylamine reductase activity"/>
    <property type="evidence" value="ECO:0007669"/>
    <property type="project" value="TreeGrafter"/>
</dbReference>
<dbReference type="EC" id="1.2.7.4" evidence="9"/>
<sequence length="670" mass="73168">MTRKYEGADQESLDLLKRMKESGIESSFDRYDTQQPQCGYGKIGLCCRHCQMGPCNVDPFGRGPQRGVCGADANTIAARHFVRYVAAGTAGHSDHGRSVAELLIAVARGEAPGYKITDTKKLFEVAKVFDVSTDGRKTNEIAEEVGEMALAEFGKAYGTQRFATKAPETRQKLWKKLNITPRAIDREVTESMHRTGMGTDQDYKNLIMQACRTSLADGWGGSMIATELQDILFGTPKPTRGTANLRVIKEDEINILVHGHEPQMSEMVAVAASDPELVEEARAAGAKGISIAGICCTANEMLMRHGIPLAGHMKMQEMAIATGAIEVIAVDIQCVMQGDEELCRHYHTKMITTSPKAKIAGAEHIEINDENGYEKGKEIVRMAIKNYPNRDKTKVYIPKGKKSDVVVGFSHETIKYMLGGKYRASYRPLNDNIMNGRIRGVAGVVGCTSSTSWPDQLPYMELVSALIANNILVVQTGCAAAECARNGIMVPEYMEHAGEGLREVCEAVGMPPVLHAGSCVDNSRILIACSEMVKEGGIGNDISELPVAGVCIEWMHEKALAIGQYFVASGVFTIFGSKSLVAGAPDVDKLLCEGLEDIVGAKWAFEPDVEKVVQLVIDHIEKKRDALGINEKKERKLYDMADRRALDAENLKTAYAGCELGIEHSHYKAE</sequence>
<keyword evidence="3 10" id="KW-0533">Nickel</keyword>
<dbReference type="GO" id="GO:0016151">
    <property type="term" value="F:nickel cation binding"/>
    <property type="evidence" value="ECO:0007669"/>
    <property type="project" value="InterPro"/>
</dbReference>